<feature type="compositionally biased region" description="Basic and acidic residues" evidence="5">
    <location>
        <begin position="1375"/>
        <end position="1385"/>
    </location>
</feature>
<keyword evidence="2" id="KW-0813">Transport</keyword>
<feature type="region of interest" description="Disordered" evidence="5">
    <location>
        <begin position="422"/>
        <end position="442"/>
    </location>
</feature>
<gene>
    <name evidence="7" type="ORF">g.42670</name>
</gene>
<dbReference type="SUPFAM" id="SSF117289">
    <property type="entry name" value="Nucleoporin domain"/>
    <property type="match status" value="1"/>
</dbReference>
<dbReference type="GO" id="GO:0008139">
    <property type="term" value="F:nuclear localization sequence binding"/>
    <property type="evidence" value="ECO:0007669"/>
    <property type="project" value="TreeGrafter"/>
</dbReference>
<feature type="region of interest" description="Disordered" evidence="5">
    <location>
        <begin position="1371"/>
        <end position="1402"/>
    </location>
</feature>
<dbReference type="InterPro" id="IPR001680">
    <property type="entry name" value="WD40_rpt"/>
</dbReference>
<dbReference type="Gene3D" id="2.130.10.10">
    <property type="entry name" value="YVTN repeat-like/Quinoprotein amine dehydrogenase"/>
    <property type="match status" value="1"/>
</dbReference>
<dbReference type="GO" id="GO:0006606">
    <property type="term" value="P:protein import into nucleus"/>
    <property type="evidence" value="ECO:0007669"/>
    <property type="project" value="TreeGrafter"/>
</dbReference>
<evidence type="ECO:0000259" key="6">
    <source>
        <dbReference type="Pfam" id="PF16755"/>
    </source>
</evidence>
<feature type="region of interest" description="Disordered" evidence="5">
    <location>
        <begin position="1141"/>
        <end position="1164"/>
    </location>
</feature>
<feature type="compositionally biased region" description="Polar residues" evidence="5">
    <location>
        <begin position="1688"/>
        <end position="1701"/>
    </location>
</feature>
<dbReference type="PANTHER" id="PTHR23193:SF46">
    <property type="entry name" value="NUCLEAR PORE COMPLEX PROTEIN NUP214"/>
    <property type="match status" value="1"/>
</dbReference>
<evidence type="ECO:0000256" key="3">
    <source>
        <dbReference type="ARBA" id="ARBA00023242"/>
    </source>
</evidence>
<feature type="coiled-coil region" evidence="4">
    <location>
        <begin position="586"/>
        <end position="640"/>
    </location>
</feature>
<feature type="compositionally biased region" description="Polar residues" evidence="5">
    <location>
        <begin position="1754"/>
        <end position="1782"/>
    </location>
</feature>
<dbReference type="InterPro" id="IPR039462">
    <property type="entry name" value="Nup159/Nup146_N"/>
</dbReference>
<protein>
    <recommendedName>
        <fullName evidence="6">Nucleoporin Nup159/Nup146 N-terminal domain-containing protein</fullName>
    </recommendedName>
</protein>
<dbReference type="SMART" id="SM00320">
    <property type="entry name" value="WD40"/>
    <property type="match status" value="3"/>
</dbReference>
<dbReference type="EMBL" id="GEDC01008265">
    <property type="protein sequence ID" value="JAS29033.1"/>
    <property type="molecule type" value="Transcribed_RNA"/>
</dbReference>
<feature type="region of interest" description="Disordered" evidence="5">
    <location>
        <begin position="1731"/>
        <end position="1818"/>
    </location>
</feature>
<dbReference type="Pfam" id="PF16755">
    <property type="entry name" value="Beta-prop_NUP159_NUP214"/>
    <property type="match status" value="1"/>
</dbReference>
<name>A0A1B6DTN8_9HEMI</name>
<comment type="subcellular location">
    <subcellularLocation>
        <location evidence="1">Nucleus</location>
    </subcellularLocation>
</comment>
<feature type="region of interest" description="Disordered" evidence="5">
    <location>
        <begin position="1672"/>
        <end position="1701"/>
    </location>
</feature>
<dbReference type="GO" id="GO:0017056">
    <property type="term" value="F:structural constituent of nuclear pore"/>
    <property type="evidence" value="ECO:0007669"/>
    <property type="project" value="TreeGrafter"/>
</dbReference>
<feature type="compositionally biased region" description="Polar residues" evidence="5">
    <location>
        <begin position="1571"/>
        <end position="1598"/>
    </location>
</feature>
<dbReference type="InterPro" id="IPR015943">
    <property type="entry name" value="WD40/YVTN_repeat-like_dom_sf"/>
</dbReference>
<proteinExistence type="predicted"/>
<evidence type="ECO:0000256" key="2">
    <source>
        <dbReference type="ARBA" id="ARBA00022448"/>
    </source>
</evidence>
<evidence type="ECO:0000256" key="4">
    <source>
        <dbReference type="SAM" id="Coils"/>
    </source>
</evidence>
<reference evidence="7" key="1">
    <citation type="submission" date="2015-12" db="EMBL/GenBank/DDBJ databases">
        <title>De novo transcriptome assembly of four potential Pierce s Disease insect vectors from Arizona vineyards.</title>
        <authorList>
            <person name="Tassone E.E."/>
        </authorList>
    </citation>
    <scope>NUCLEOTIDE SEQUENCE</scope>
</reference>
<feature type="domain" description="Nucleoporin Nup159/Nup146 N-terminal" evidence="6">
    <location>
        <begin position="37"/>
        <end position="380"/>
    </location>
</feature>
<evidence type="ECO:0000256" key="1">
    <source>
        <dbReference type="ARBA" id="ARBA00004123"/>
    </source>
</evidence>
<accession>A0A1B6DTN8</accession>
<feature type="compositionally biased region" description="Low complexity" evidence="5">
    <location>
        <begin position="1800"/>
        <end position="1818"/>
    </location>
</feature>
<keyword evidence="3" id="KW-0539">Nucleus</keyword>
<feature type="compositionally biased region" description="Basic and acidic residues" evidence="5">
    <location>
        <begin position="1141"/>
        <end position="1153"/>
    </location>
</feature>
<dbReference type="GO" id="GO:0006405">
    <property type="term" value="P:RNA export from nucleus"/>
    <property type="evidence" value="ECO:0007669"/>
    <property type="project" value="TreeGrafter"/>
</dbReference>
<feature type="compositionally biased region" description="Polar residues" evidence="5">
    <location>
        <begin position="1200"/>
        <end position="1213"/>
    </location>
</feature>
<feature type="region of interest" description="Disordered" evidence="5">
    <location>
        <begin position="1183"/>
        <end position="1248"/>
    </location>
</feature>
<organism evidence="7">
    <name type="scientific">Clastoptera arizonana</name>
    <name type="common">Arizona spittle bug</name>
    <dbReference type="NCBI Taxonomy" id="38151"/>
    <lineage>
        <taxon>Eukaryota</taxon>
        <taxon>Metazoa</taxon>
        <taxon>Ecdysozoa</taxon>
        <taxon>Arthropoda</taxon>
        <taxon>Hexapoda</taxon>
        <taxon>Insecta</taxon>
        <taxon>Pterygota</taxon>
        <taxon>Neoptera</taxon>
        <taxon>Paraneoptera</taxon>
        <taxon>Hemiptera</taxon>
        <taxon>Auchenorrhyncha</taxon>
        <taxon>Cercopoidea</taxon>
        <taxon>Clastopteridae</taxon>
        <taxon>Clastoptera</taxon>
    </lineage>
</organism>
<sequence>MMSVPGLQQEIREFQFHLLARLRIFHDDSRLCYTQCLNLVAAASKYGLIFVSCPSGLNVIQTHKIIDLYASNNKKSVESSSYPYRNVQFPNQPTHLEVSCDNQYLAVVYIDKDSPVIKIYSVPSFASEKVLVCCEFRPSACISSLSWNPMINTMLAACLVDGSAVVFDFKNNSKSINTIPPEAQATCLCWSPKGKQIVIGSANGTLSQFKPELKIMKSIPIPPSKKFQVVSVQWLSSFQFATVYKDLEDDDKLGLYIVNTPKNESPVYINYDDICYSTKTTLRSVQYYMIHQQIWNVLLVASSTSVEVGVLGQQTDTWQHWLQEDEFRAELPLIGKGKSEETFPVGIAFDTSPQWNIKIDDTQTLPPMPLLMIMSHEGLLSLFFVVNTLNSAQNICSPPEPLPDETGIHYFKIQQSSTLPLDKNSTNIKSSDKETAQLAQTSQTQTQGIVVPNFITQGNTSLFQSSNNIQTSAFSPVTSVPSISVGSIFDTGSKTFSFPKSQVTITPVATSVVSASQPVSTPFVPMYSIPSSGGQVIPKPVVQVSTNPVDVKKNQPLSPEPVEIQILPTDDETKETLSEEDNEVILESINGEIVAFNSELEELRNYCSTVDINIGSSKEKEAMQIKIHNIEQFLKELKETTVAQQCEVNALKTSLFESFSWLEEAKSLIECSNDPHFVKLLRNKGTNPILSSKIDNIDKMLFYVRSQITHVNQKLDSEWIYTEYQNKNSKPLFKAPTTETVFQTIMTLNKVIHKQKFILDDVEGKLKKKRGKEHSSRFARIKADFSYSSSNKENDLSVLAENLHKLTVNKSSMEHSKLNNNRNITRCRNIQYSHALANDVKLNKIHEFLRNRPTKHFVSKEIFPSSGFVGKVTDSSSILSIISSLPESGVKPGGISSGKPIVTSVSSKANVSVEPRQSIVNDTQPTESRLSESIQTGIKNNVTPLGVGQVKPITLGSQQLLKTNLFGNKTSTSLETTPVPLSEKATSKTSLFTPTDKNKEIPTSSLKKVEPTIPNNAPLQTFSFSKAINATISASESTVSTKSPLSSLSNIVTGFAASVPRSSPEKSVSALSAQSDTKVKQFQFSQPDANKVSQSTGFTPTQPFISTLNTSVTTPSLFGVSASIQNKPIIAETTVSKHIVDEPNSKNIHDGESVQKPAPAKTSVLVKNTTGVESLNLSKPVFGSENRVHTSAEPAPNKSVPATNFSTNKSSQIKDLPKANLESDANSGSVVSDKTLPTQQNKSPIKTSGSIEVVSTKSQPVEVSPVNKSSVDNSKVAISTVEGSTGNDKTTTVISKSGTSPIPSVLPKTTLNAEVEILESDPSVDVVESTITVTNEGEEEVEANSMFDSLHLGTSQTKPVKNLFGGNSFGGGVDTKSDSKLEKDSSNISPFGNAIPTTTSSTSSFNFGAGGASIFGGESKPVSETAAVTTPSKSDSTFLNFGQATISTSEATTANPVKTTSSFSFSLPPSTTSTITSFSFAQAQSAVSSPVSEDKNAKINLSFGQPSTATGGSIFGGFGSTPAPTSSTSVFGTPVSTSSQSSFSFALPVTTSAQTSFFGNKTNVFGTAPTTTSNSFFGQPQTATTGSVFGQQSSSTSVFGQASPQAASSPFGSSSAFGAKPAFGQSGGSLFGQSSTGFGSPGNTSIFGGGGSVFGSANNSGSSVFQPPGGSIFGVNSSTSPGGGAFSSGGQSVSQTGFGSAPTFQNKLGGFGAAPAFGSTSPGFGSPATFGGAPAFGSPPKVFGSPTAGGFGSVPQQPTAFESLASQNTMSFGNLAQNQPSGFGSAPVFGGSTQSPPPQTGFSSPSSSFSGSSFSSWR</sequence>
<evidence type="ECO:0000313" key="7">
    <source>
        <dbReference type="EMBL" id="JAS29033.1"/>
    </source>
</evidence>
<dbReference type="PANTHER" id="PTHR23193">
    <property type="entry name" value="NUCLEAR PORE COMPLEX PROTEIN NUP"/>
    <property type="match status" value="1"/>
</dbReference>
<evidence type="ECO:0000256" key="5">
    <source>
        <dbReference type="SAM" id="MobiDB-lite"/>
    </source>
</evidence>
<dbReference type="InterPro" id="IPR026054">
    <property type="entry name" value="Nucleoporin"/>
</dbReference>
<keyword evidence="4" id="KW-0175">Coiled coil</keyword>
<feature type="region of interest" description="Disordered" evidence="5">
    <location>
        <begin position="1571"/>
        <end position="1604"/>
    </location>
</feature>
<feature type="compositionally biased region" description="Polar residues" evidence="5">
    <location>
        <begin position="1223"/>
        <end position="1248"/>
    </location>
</feature>
<dbReference type="GO" id="GO:0005643">
    <property type="term" value="C:nuclear pore"/>
    <property type="evidence" value="ECO:0007669"/>
    <property type="project" value="TreeGrafter"/>
</dbReference>